<feature type="region of interest" description="Disordered" evidence="1">
    <location>
        <begin position="115"/>
        <end position="137"/>
    </location>
</feature>
<evidence type="ECO:0008006" key="4">
    <source>
        <dbReference type="Google" id="ProtNLM"/>
    </source>
</evidence>
<dbReference type="InterPro" id="IPR036760">
    <property type="entry name" value="SspB-like_sf"/>
</dbReference>
<keyword evidence="3" id="KW-1185">Reference proteome</keyword>
<dbReference type="Pfam" id="PF04386">
    <property type="entry name" value="SspB"/>
    <property type="match status" value="1"/>
</dbReference>
<sequence>MSRNFQLRADVIETVRSYCESQGVSTYIWVQLDEACSVPRSFAQGNAIVLDISELAVNRFSMADGWLVFQARFGEANEIETIEVPLNRIVLVAPESDPQNGASFMVFPTTDEVKNARSNGAREATPRPAMRRPTRVK</sequence>
<dbReference type="Gene3D" id="2.30.30.220">
    <property type="entry name" value="SspB-like"/>
    <property type="match status" value="1"/>
</dbReference>
<evidence type="ECO:0000313" key="3">
    <source>
        <dbReference type="Proteomes" id="UP000715095"/>
    </source>
</evidence>
<comment type="caution">
    <text evidence="2">The sequence shown here is derived from an EMBL/GenBank/DDBJ whole genome shotgun (WGS) entry which is preliminary data.</text>
</comment>
<evidence type="ECO:0000256" key="1">
    <source>
        <dbReference type="SAM" id="MobiDB-lite"/>
    </source>
</evidence>
<dbReference type="EMBL" id="JACJJC010000014">
    <property type="protein sequence ID" value="MBM6704622.1"/>
    <property type="molecule type" value="Genomic_DNA"/>
</dbReference>
<gene>
    <name evidence="2" type="ORF">H6A60_09015</name>
</gene>
<dbReference type="SUPFAM" id="SSF101738">
    <property type="entry name" value="SspB-like"/>
    <property type="match status" value="1"/>
</dbReference>
<dbReference type="InterPro" id="IPR007481">
    <property type="entry name" value="SspB"/>
</dbReference>
<name>A0ABS2DU12_9BURK</name>
<accession>A0ABS2DU12</accession>
<dbReference type="RefSeq" id="WP_205103711.1">
    <property type="nucleotide sequence ID" value="NZ_JACJJC010000014.1"/>
</dbReference>
<proteinExistence type="predicted"/>
<reference evidence="2 3" key="1">
    <citation type="journal article" date="2021" name="Sci. Rep.">
        <title>The distribution of antibiotic resistance genes in chicken gut microbiota commensals.</title>
        <authorList>
            <person name="Juricova H."/>
            <person name="Matiasovicova J."/>
            <person name="Kubasova T."/>
            <person name="Cejkova D."/>
            <person name="Rychlik I."/>
        </authorList>
    </citation>
    <scope>NUCLEOTIDE SEQUENCE [LARGE SCALE GENOMIC DNA]</scope>
    <source>
        <strain evidence="2 3">An829</strain>
    </source>
</reference>
<dbReference type="Proteomes" id="UP000715095">
    <property type="component" value="Unassembled WGS sequence"/>
</dbReference>
<organism evidence="2 3">
    <name type="scientific">Sutterella massiliensis</name>
    <dbReference type="NCBI Taxonomy" id="1816689"/>
    <lineage>
        <taxon>Bacteria</taxon>
        <taxon>Pseudomonadati</taxon>
        <taxon>Pseudomonadota</taxon>
        <taxon>Betaproteobacteria</taxon>
        <taxon>Burkholderiales</taxon>
        <taxon>Sutterellaceae</taxon>
        <taxon>Sutterella</taxon>
    </lineage>
</organism>
<protein>
    <recommendedName>
        <fullName evidence="4">Stringent starvation protein B</fullName>
    </recommendedName>
</protein>
<evidence type="ECO:0000313" key="2">
    <source>
        <dbReference type="EMBL" id="MBM6704622.1"/>
    </source>
</evidence>